<name>A0ACC1T219_9APHY</name>
<keyword evidence="2" id="KW-1185">Reference proteome</keyword>
<sequence>MLALERFLCLYRATTTLASHLEPQVGKDELHKPLDTGPPSDVGASDEIARAAEHADIGASSQAQTWPPQELMQAQTSAQTSPPPAQTSPLPAQTSPPQAQISLQAHTEQSRPSNPPQPFEPSIAPVEIDGPSTELAKTGLEDIREMRLLILQRSSLLEVNGSLTFVSNPSQSGPYMYSDSHEDNVVPNTGPFALKPNVPGNRPFLVHEAWFHTTIAHIRTIIHSHPELSSEGQDIIEAAWKELERLEYVKGREWDLQRRIQLGVVSAHGTAPVIDNPMMHLLFNIPRRAINILAAGLRVVARSTLRALVILGAEASITESVAAMVNDLPVDVRTVVGNLDLDPVTRPFVCCPECFAHYSLTDLEAKICTYKTFPDSAPCGTPLEKTRLFLGKSYEVPSRIYLSQDMKAWVGRMVSRPGLEDILDRAHPGPRTSGPNDEMRSVRHTAACQRV</sequence>
<dbReference type="Proteomes" id="UP001148662">
    <property type="component" value="Unassembled WGS sequence"/>
</dbReference>
<dbReference type="EMBL" id="JANHOG010000827">
    <property type="protein sequence ID" value="KAJ3551263.1"/>
    <property type="molecule type" value="Genomic_DNA"/>
</dbReference>
<evidence type="ECO:0000313" key="1">
    <source>
        <dbReference type="EMBL" id="KAJ3551263.1"/>
    </source>
</evidence>
<gene>
    <name evidence="1" type="ORF">NM688_g4805</name>
</gene>
<reference evidence="1" key="1">
    <citation type="submission" date="2022-07" db="EMBL/GenBank/DDBJ databases">
        <title>Genome Sequence of Phlebia brevispora.</title>
        <authorList>
            <person name="Buettner E."/>
        </authorList>
    </citation>
    <scope>NUCLEOTIDE SEQUENCE</scope>
    <source>
        <strain evidence="1">MPL23</strain>
    </source>
</reference>
<organism evidence="1 2">
    <name type="scientific">Phlebia brevispora</name>
    <dbReference type="NCBI Taxonomy" id="194682"/>
    <lineage>
        <taxon>Eukaryota</taxon>
        <taxon>Fungi</taxon>
        <taxon>Dikarya</taxon>
        <taxon>Basidiomycota</taxon>
        <taxon>Agaricomycotina</taxon>
        <taxon>Agaricomycetes</taxon>
        <taxon>Polyporales</taxon>
        <taxon>Meruliaceae</taxon>
        <taxon>Phlebia</taxon>
    </lineage>
</organism>
<proteinExistence type="predicted"/>
<accession>A0ACC1T219</accession>
<comment type="caution">
    <text evidence="1">The sequence shown here is derived from an EMBL/GenBank/DDBJ whole genome shotgun (WGS) entry which is preliminary data.</text>
</comment>
<protein>
    <submittedName>
        <fullName evidence="1">Uncharacterized protein</fullName>
    </submittedName>
</protein>
<evidence type="ECO:0000313" key="2">
    <source>
        <dbReference type="Proteomes" id="UP001148662"/>
    </source>
</evidence>